<evidence type="ECO:0000313" key="1">
    <source>
        <dbReference type="EMBL" id="KAH7949978.1"/>
    </source>
</evidence>
<dbReference type="EMBL" id="CM023474">
    <property type="protein sequence ID" value="KAH7949978.1"/>
    <property type="molecule type" value="Genomic_DNA"/>
</dbReference>
<sequence length="294" mass="32564">MEPMFAYARSLRLWWTASRFPRPLLEVSGGQHCRLEDLPPEQHHNPHILTGYRRCRSRTDCLLSLLQVHNETVNIWSNLLALALLVALLVEDHAGGRFARLGVGLAHRALLTAMALAYAAMLMLSAVYHTFNCTPEARSWYRLDFAGVWLSVVAYVVGFTALQFRGAWRVAHLVAAILAATPSLALAAAPRFRDQHYDAARVRAMGGFALYSLLPLAHHAAYGDPSLVARTLPGHLTVLVLLAMSLFVFVTKLPERQWPGSVDLLGSSHQIWHVGVGVCVILSHELQLVYVTPP</sequence>
<gene>
    <name evidence="1" type="ORF">HPB49_017863</name>
</gene>
<reference evidence="1" key="1">
    <citation type="submission" date="2020-05" db="EMBL/GenBank/DDBJ databases">
        <title>Large-scale comparative analyses of tick genomes elucidate their genetic diversity and vector capacities.</title>
        <authorList>
            <person name="Jia N."/>
            <person name="Wang J."/>
            <person name="Shi W."/>
            <person name="Du L."/>
            <person name="Sun Y."/>
            <person name="Zhan W."/>
            <person name="Jiang J."/>
            <person name="Wang Q."/>
            <person name="Zhang B."/>
            <person name="Ji P."/>
            <person name="Sakyi L.B."/>
            <person name="Cui X."/>
            <person name="Yuan T."/>
            <person name="Jiang B."/>
            <person name="Yang W."/>
            <person name="Lam T.T.-Y."/>
            <person name="Chang Q."/>
            <person name="Ding S."/>
            <person name="Wang X."/>
            <person name="Zhu J."/>
            <person name="Ruan X."/>
            <person name="Zhao L."/>
            <person name="Wei J."/>
            <person name="Que T."/>
            <person name="Du C."/>
            <person name="Cheng J."/>
            <person name="Dai P."/>
            <person name="Han X."/>
            <person name="Huang E."/>
            <person name="Gao Y."/>
            <person name="Liu J."/>
            <person name="Shao H."/>
            <person name="Ye R."/>
            <person name="Li L."/>
            <person name="Wei W."/>
            <person name="Wang X."/>
            <person name="Wang C."/>
            <person name="Yang T."/>
            <person name="Huo Q."/>
            <person name="Li W."/>
            <person name="Guo W."/>
            <person name="Chen H."/>
            <person name="Zhou L."/>
            <person name="Ni X."/>
            <person name="Tian J."/>
            <person name="Zhou Y."/>
            <person name="Sheng Y."/>
            <person name="Liu T."/>
            <person name="Pan Y."/>
            <person name="Xia L."/>
            <person name="Li J."/>
            <person name="Zhao F."/>
            <person name="Cao W."/>
        </authorList>
    </citation>
    <scope>NUCLEOTIDE SEQUENCE</scope>
    <source>
        <strain evidence="1">Dsil-2018</strain>
    </source>
</reference>
<protein>
    <submittedName>
        <fullName evidence="1">Uncharacterized protein</fullName>
    </submittedName>
</protein>
<organism evidence="1 2">
    <name type="scientific">Dermacentor silvarum</name>
    <name type="common">Tick</name>
    <dbReference type="NCBI Taxonomy" id="543639"/>
    <lineage>
        <taxon>Eukaryota</taxon>
        <taxon>Metazoa</taxon>
        <taxon>Ecdysozoa</taxon>
        <taxon>Arthropoda</taxon>
        <taxon>Chelicerata</taxon>
        <taxon>Arachnida</taxon>
        <taxon>Acari</taxon>
        <taxon>Parasitiformes</taxon>
        <taxon>Ixodida</taxon>
        <taxon>Ixodoidea</taxon>
        <taxon>Ixodidae</taxon>
        <taxon>Rhipicephalinae</taxon>
        <taxon>Dermacentor</taxon>
    </lineage>
</organism>
<accession>A0ACB8CSC6</accession>
<proteinExistence type="predicted"/>
<comment type="caution">
    <text evidence="1">The sequence shown here is derived from an EMBL/GenBank/DDBJ whole genome shotgun (WGS) entry which is preliminary data.</text>
</comment>
<dbReference type="Proteomes" id="UP000821865">
    <property type="component" value="Chromosome 5"/>
</dbReference>
<name>A0ACB8CSC6_DERSI</name>
<evidence type="ECO:0000313" key="2">
    <source>
        <dbReference type="Proteomes" id="UP000821865"/>
    </source>
</evidence>
<keyword evidence="2" id="KW-1185">Reference proteome</keyword>